<evidence type="ECO:0000313" key="2">
    <source>
        <dbReference type="EMBL" id="PMD23755.1"/>
    </source>
</evidence>
<dbReference type="PANTHER" id="PTHR46434:SF1">
    <property type="entry name" value="GENETIC INTERACTOR OF PROHIBITINS 3, MITOCHONDRIAL"/>
    <property type="match status" value="1"/>
</dbReference>
<dbReference type="InterPro" id="IPR050896">
    <property type="entry name" value="Mito_lipid_metab_GTPase"/>
</dbReference>
<feature type="region of interest" description="Disordered" evidence="1">
    <location>
        <begin position="405"/>
        <end position="440"/>
    </location>
</feature>
<protein>
    <recommendedName>
        <fullName evidence="4">Genetic interactor of prohibitins 3, mitochondrial</fullName>
    </recommendedName>
</protein>
<reference evidence="2 3" key="1">
    <citation type="submission" date="2016-05" db="EMBL/GenBank/DDBJ databases">
        <title>A degradative enzymes factory behind the ericoid mycorrhizal symbiosis.</title>
        <authorList>
            <consortium name="DOE Joint Genome Institute"/>
            <person name="Martino E."/>
            <person name="Morin E."/>
            <person name="Grelet G."/>
            <person name="Kuo A."/>
            <person name="Kohler A."/>
            <person name="Daghino S."/>
            <person name="Barry K."/>
            <person name="Choi C."/>
            <person name="Cichocki N."/>
            <person name="Clum A."/>
            <person name="Copeland A."/>
            <person name="Hainaut M."/>
            <person name="Haridas S."/>
            <person name="Labutti K."/>
            <person name="Lindquist E."/>
            <person name="Lipzen A."/>
            <person name="Khouja H.-R."/>
            <person name="Murat C."/>
            <person name="Ohm R."/>
            <person name="Olson A."/>
            <person name="Spatafora J."/>
            <person name="Veneault-Fourrey C."/>
            <person name="Henrissat B."/>
            <person name="Grigoriev I."/>
            <person name="Martin F."/>
            <person name="Perotto S."/>
        </authorList>
    </citation>
    <scope>NUCLEOTIDE SEQUENCE [LARGE SCALE GENOMIC DNA]</scope>
    <source>
        <strain evidence="2 3">UAMH 7357</strain>
    </source>
</reference>
<evidence type="ECO:0008006" key="4">
    <source>
        <dbReference type="Google" id="ProtNLM"/>
    </source>
</evidence>
<evidence type="ECO:0000256" key="1">
    <source>
        <dbReference type="SAM" id="MobiDB-lite"/>
    </source>
</evidence>
<name>A0A2J6QBX5_9HELO</name>
<evidence type="ECO:0000313" key="3">
    <source>
        <dbReference type="Proteomes" id="UP000235672"/>
    </source>
</evidence>
<dbReference type="EMBL" id="KZ613474">
    <property type="protein sequence ID" value="PMD23755.1"/>
    <property type="molecule type" value="Genomic_DNA"/>
</dbReference>
<dbReference type="OrthoDB" id="1696305at2759"/>
<feature type="compositionally biased region" description="Acidic residues" evidence="1">
    <location>
        <begin position="405"/>
        <end position="415"/>
    </location>
</feature>
<feature type="compositionally biased region" description="Basic residues" evidence="1">
    <location>
        <begin position="689"/>
        <end position="715"/>
    </location>
</feature>
<organism evidence="2 3">
    <name type="scientific">Hyaloscypha hepaticicola</name>
    <dbReference type="NCBI Taxonomy" id="2082293"/>
    <lineage>
        <taxon>Eukaryota</taxon>
        <taxon>Fungi</taxon>
        <taxon>Dikarya</taxon>
        <taxon>Ascomycota</taxon>
        <taxon>Pezizomycotina</taxon>
        <taxon>Leotiomycetes</taxon>
        <taxon>Helotiales</taxon>
        <taxon>Hyaloscyphaceae</taxon>
        <taxon>Hyaloscypha</taxon>
    </lineage>
</organism>
<dbReference type="AlphaFoldDB" id="A0A2J6QBX5"/>
<proteinExistence type="predicted"/>
<dbReference type="GO" id="GO:0005739">
    <property type="term" value="C:mitochondrion"/>
    <property type="evidence" value="ECO:0007669"/>
    <property type="project" value="TreeGrafter"/>
</dbReference>
<dbReference type="InterPro" id="IPR027417">
    <property type="entry name" value="P-loop_NTPase"/>
</dbReference>
<dbReference type="Proteomes" id="UP000235672">
    <property type="component" value="Unassembled WGS sequence"/>
</dbReference>
<accession>A0A2J6QBX5</accession>
<feature type="region of interest" description="Disordered" evidence="1">
    <location>
        <begin position="684"/>
        <end position="715"/>
    </location>
</feature>
<dbReference type="PANTHER" id="PTHR46434">
    <property type="entry name" value="GENETIC INTERACTOR OF PROHIBITINS 3, MITOCHONDRIAL"/>
    <property type="match status" value="1"/>
</dbReference>
<dbReference type="STRING" id="1745343.A0A2J6QBX5"/>
<sequence length="715" mass="79318">MSRSVKLAGRLLRQVWNPVADLPVFLCPGILRFPSLSTSSRLQESRPQRLQASQQRHISSITSAAATVSPKVLVPLLEKLPQQCPGCGALSQIADKDSPGFYTPTRKSIRRYLEGGSSSSKKSAEDEIVRAALENVASVETGMSVADFSAPIKDDTSPPVCDRCHKLKHHEIGASIHHPSIQSIQDTIFESPFKYNHVYHVIDAADFPMSFIPGLHKLLNLTPQRSLNRRSKTGRFYHGKKTEVSFIITRSDLLAPVKTQVDSMMPYLRSVLRDALGRSGKDVRLGNIRCVSARQAWWTKELKEEIWKRGGGGWMVGKVNVGKSRLFHDIFPKGRSEKAKSLKKNNTTPITIKLESRLEGGQSIGWTPIESDATEHVENAEEATEVEALAASEATNQIAEAEALETSEAFEEDHELSDSLDTSTLLPPAPPEIDYPAMPLVSSLPGTTASPIRLSFGNGKGELIDLPGLSRGDLENYVQPQCRPTLVMKTRIVPTQQVIKPGQSILLGGFIRITPTTPDVIVLGYAFTPIHSHLTSTDKAIATQMHTRESNVENISLPETAKTIALAGTFYLKWDVTRERAGPITSRVAVNIKPDRLPYRILSTDILIEGCGWVELVAQVRKKPGEMAPVVKRCEGRQDEHERWLTEPEHDSEEIDPSWPSVEVFSPEGKFIASRRPMNAWLHIERKPTKGKLQGRPRKSMKGAKKNEKRRRAEA</sequence>
<keyword evidence="3" id="KW-1185">Reference proteome</keyword>
<dbReference type="SUPFAM" id="SSF52540">
    <property type="entry name" value="P-loop containing nucleoside triphosphate hydrolases"/>
    <property type="match status" value="1"/>
</dbReference>
<dbReference type="Gene3D" id="3.40.50.300">
    <property type="entry name" value="P-loop containing nucleotide triphosphate hydrolases"/>
    <property type="match status" value="1"/>
</dbReference>
<gene>
    <name evidence="2" type="ORF">NA56DRAFT_643832</name>
</gene>